<evidence type="ECO:0000313" key="2">
    <source>
        <dbReference type="EMBL" id="KAH3827563.1"/>
    </source>
</evidence>
<dbReference type="Proteomes" id="UP000828390">
    <property type="component" value="Unassembled WGS sequence"/>
</dbReference>
<gene>
    <name evidence="2" type="ORF">DPMN_129500</name>
</gene>
<evidence type="ECO:0000313" key="3">
    <source>
        <dbReference type="Proteomes" id="UP000828390"/>
    </source>
</evidence>
<dbReference type="AlphaFoldDB" id="A0A9D4H511"/>
<dbReference type="EMBL" id="JAIWYP010000005">
    <property type="protein sequence ID" value="KAH3827563.1"/>
    <property type="molecule type" value="Genomic_DNA"/>
</dbReference>
<name>A0A9D4H511_DREPO</name>
<proteinExistence type="predicted"/>
<protein>
    <submittedName>
        <fullName evidence="2">Uncharacterized protein</fullName>
    </submittedName>
</protein>
<keyword evidence="3" id="KW-1185">Reference proteome</keyword>
<feature type="region of interest" description="Disordered" evidence="1">
    <location>
        <begin position="43"/>
        <end position="62"/>
    </location>
</feature>
<feature type="region of interest" description="Disordered" evidence="1">
    <location>
        <begin position="1"/>
        <end position="33"/>
    </location>
</feature>
<comment type="caution">
    <text evidence="2">The sequence shown here is derived from an EMBL/GenBank/DDBJ whole genome shotgun (WGS) entry which is preliminary data.</text>
</comment>
<sequence>MALRQEDVRSSDDDSQTGRGLVESLWPSGRTGLGPVIITVRQDGARSSQNDSQAGRGLVQSL</sequence>
<organism evidence="2 3">
    <name type="scientific">Dreissena polymorpha</name>
    <name type="common">Zebra mussel</name>
    <name type="synonym">Mytilus polymorpha</name>
    <dbReference type="NCBI Taxonomy" id="45954"/>
    <lineage>
        <taxon>Eukaryota</taxon>
        <taxon>Metazoa</taxon>
        <taxon>Spiralia</taxon>
        <taxon>Lophotrochozoa</taxon>
        <taxon>Mollusca</taxon>
        <taxon>Bivalvia</taxon>
        <taxon>Autobranchia</taxon>
        <taxon>Heteroconchia</taxon>
        <taxon>Euheterodonta</taxon>
        <taxon>Imparidentia</taxon>
        <taxon>Neoheterodontei</taxon>
        <taxon>Myida</taxon>
        <taxon>Dreissenoidea</taxon>
        <taxon>Dreissenidae</taxon>
        <taxon>Dreissena</taxon>
    </lineage>
</organism>
<feature type="compositionally biased region" description="Basic and acidic residues" evidence="1">
    <location>
        <begin position="1"/>
        <end position="12"/>
    </location>
</feature>
<reference evidence="2" key="2">
    <citation type="submission" date="2020-11" db="EMBL/GenBank/DDBJ databases">
        <authorList>
            <person name="McCartney M.A."/>
            <person name="Auch B."/>
            <person name="Kono T."/>
            <person name="Mallez S."/>
            <person name="Becker A."/>
            <person name="Gohl D.M."/>
            <person name="Silverstein K.A.T."/>
            <person name="Koren S."/>
            <person name="Bechman K.B."/>
            <person name="Herman A."/>
            <person name="Abrahante J.E."/>
            <person name="Garbe J."/>
        </authorList>
    </citation>
    <scope>NUCLEOTIDE SEQUENCE</scope>
    <source>
        <strain evidence="2">Duluth1</strain>
        <tissue evidence="2">Whole animal</tissue>
    </source>
</reference>
<evidence type="ECO:0000256" key="1">
    <source>
        <dbReference type="SAM" id="MobiDB-lite"/>
    </source>
</evidence>
<reference evidence="2" key="1">
    <citation type="journal article" date="2019" name="bioRxiv">
        <title>The Genome of the Zebra Mussel, Dreissena polymorpha: A Resource for Invasive Species Research.</title>
        <authorList>
            <person name="McCartney M.A."/>
            <person name="Auch B."/>
            <person name="Kono T."/>
            <person name="Mallez S."/>
            <person name="Zhang Y."/>
            <person name="Obille A."/>
            <person name="Becker A."/>
            <person name="Abrahante J.E."/>
            <person name="Garbe J."/>
            <person name="Badalamenti J.P."/>
            <person name="Herman A."/>
            <person name="Mangelson H."/>
            <person name="Liachko I."/>
            <person name="Sullivan S."/>
            <person name="Sone E.D."/>
            <person name="Koren S."/>
            <person name="Silverstein K.A.T."/>
            <person name="Beckman K.B."/>
            <person name="Gohl D.M."/>
        </authorList>
    </citation>
    <scope>NUCLEOTIDE SEQUENCE</scope>
    <source>
        <strain evidence="2">Duluth1</strain>
        <tissue evidence="2">Whole animal</tissue>
    </source>
</reference>
<accession>A0A9D4H511</accession>